<reference evidence="4" key="1">
    <citation type="journal article" date="2019" name="Int. J. Syst. Evol. Microbiol.">
        <title>The Global Catalogue of Microorganisms (GCM) 10K type strain sequencing project: providing services to taxonomists for standard genome sequencing and annotation.</title>
        <authorList>
            <consortium name="The Broad Institute Genomics Platform"/>
            <consortium name="The Broad Institute Genome Sequencing Center for Infectious Disease"/>
            <person name="Wu L."/>
            <person name="Ma J."/>
        </authorList>
    </citation>
    <scope>NUCLEOTIDE SEQUENCE [LARGE SCALE GENOMIC DNA]</scope>
    <source>
        <strain evidence="4">JCM 16704</strain>
    </source>
</reference>
<dbReference type="PANTHER" id="PTHR22953">
    <property type="entry name" value="ACID PHOSPHATASE RELATED"/>
    <property type="match status" value="1"/>
</dbReference>
<name>A0ABP7YYA4_9SPHI</name>
<comment type="caution">
    <text evidence="3">The sequence shown here is derived from an EMBL/GenBank/DDBJ whole genome shotgun (WGS) entry which is preliminary data.</text>
</comment>
<proteinExistence type="predicted"/>
<gene>
    <name evidence="3" type="ORF">GCM10022216_24450</name>
</gene>
<dbReference type="InterPro" id="IPR029052">
    <property type="entry name" value="Metallo-depent_PP-like"/>
</dbReference>
<evidence type="ECO:0000259" key="2">
    <source>
        <dbReference type="Pfam" id="PF00149"/>
    </source>
</evidence>
<dbReference type="PANTHER" id="PTHR22953:SF153">
    <property type="entry name" value="PURPLE ACID PHOSPHATASE"/>
    <property type="match status" value="1"/>
</dbReference>
<dbReference type="InterPro" id="IPR039331">
    <property type="entry name" value="PAPs-like"/>
</dbReference>
<dbReference type="EMBL" id="BAAAZI010000010">
    <property type="protein sequence ID" value="GAA4142968.1"/>
    <property type="molecule type" value="Genomic_DNA"/>
</dbReference>
<keyword evidence="4" id="KW-1185">Reference proteome</keyword>
<dbReference type="Gene3D" id="3.60.21.10">
    <property type="match status" value="1"/>
</dbReference>
<evidence type="ECO:0000256" key="1">
    <source>
        <dbReference type="ARBA" id="ARBA00022729"/>
    </source>
</evidence>
<keyword evidence="1" id="KW-0732">Signal</keyword>
<dbReference type="Proteomes" id="UP001500101">
    <property type="component" value="Unassembled WGS sequence"/>
</dbReference>
<protein>
    <submittedName>
        <fullName evidence="3">Metallophosphoesterase</fullName>
    </submittedName>
</protein>
<dbReference type="RefSeq" id="WP_344675016.1">
    <property type="nucleotide sequence ID" value="NZ_BAAAZI010000010.1"/>
</dbReference>
<dbReference type="InterPro" id="IPR006311">
    <property type="entry name" value="TAT_signal"/>
</dbReference>
<dbReference type="InterPro" id="IPR004843">
    <property type="entry name" value="Calcineurin-like_PHP"/>
</dbReference>
<sequence>MSFNRRNFLKGMGLLGLGASIPTQAKSTDQHKIAGNESTVQSEIFDFAAAPYLQNLQADHVTICSIFTKPCFAWVERLDANGKVLETIYQVEDGMRNANVEHFKFKVRRNGSEIKYRVVAKEVTKFDPYKIEYGKQIQSADFTAQLAQPDQDQISCLILNDIHETKESYGLLYNQSKLAKKDLVFLNGDSFHYVSTAKDLTNKLLQPVTTSFASISPFVMVRGNHETRGKFARDFKQYFDYPENKFYHSFKMGPIYWIVLDSGEDKPDEHEVYGGTVDYDHYRLEQKAWLEKVLKSKERKSAKHTIVVTHIPFHHSDDWHGTQHNKLCFHEVLQNNKVDAVISGHTHEHSFHAPDNEHNYYVLIGGGPKADNRTYIEVKAQGKQLQVDLIKENGEQIQGFRKG</sequence>
<dbReference type="SUPFAM" id="SSF56300">
    <property type="entry name" value="Metallo-dependent phosphatases"/>
    <property type="match status" value="1"/>
</dbReference>
<dbReference type="Pfam" id="PF00149">
    <property type="entry name" value="Metallophos"/>
    <property type="match status" value="1"/>
</dbReference>
<accession>A0ABP7YYA4</accession>
<feature type="domain" description="Calcineurin-like phosphoesterase" evidence="2">
    <location>
        <begin position="157"/>
        <end position="348"/>
    </location>
</feature>
<evidence type="ECO:0000313" key="3">
    <source>
        <dbReference type="EMBL" id="GAA4142968.1"/>
    </source>
</evidence>
<dbReference type="PROSITE" id="PS51318">
    <property type="entry name" value="TAT"/>
    <property type="match status" value="1"/>
</dbReference>
<organism evidence="3 4">
    <name type="scientific">Sphingobacterium kyonggiense</name>
    <dbReference type="NCBI Taxonomy" id="714075"/>
    <lineage>
        <taxon>Bacteria</taxon>
        <taxon>Pseudomonadati</taxon>
        <taxon>Bacteroidota</taxon>
        <taxon>Sphingobacteriia</taxon>
        <taxon>Sphingobacteriales</taxon>
        <taxon>Sphingobacteriaceae</taxon>
        <taxon>Sphingobacterium</taxon>
    </lineage>
</organism>
<evidence type="ECO:0000313" key="4">
    <source>
        <dbReference type="Proteomes" id="UP001500101"/>
    </source>
</evidence>